<accession>A0A5N7DKI2</accession>
<keyword evidence="1" id="KW-0472">Membrane</keyword>
<dbReference type="AlphaFoldDB" id="A0A5N7DKI2"/>
<name>A0A5N7DKI2_9EURO</name>
<dbReference type="EMBL" id="ML736751">
    <property type="protein sequence ID" value="KAE8406864.1"/>
    <property type="molecule type" value="Genomic_DNA"/>
</dbReference>
<dbReference type="Proteomes" id="UP000325579">
    <property type="component" value="Unassembled WGS sequence"/>
</dbReference>
<keyword evidence="3" id="KW-1185">Reference proteome</keyword>
<dbReference type="GeneID" id="43665961"/>
<evidence type="ECO:0000256" key="1">
    <source>
        <dbReference type="SAM" id="Phobius"/>
    </source>
</evidence>
<proteinExistence type="predicted"/>
<organism evidence="2 3">
    <name type="scientific">Aspergillus pseudonomiae</name>
    <dbReference type="NCBI Taxonomy" id="1506151"/>
    <lineage>
        <taxon>Eukaryota</taxon>
        <taxon>Fungi</taxon>
        <taxon>Dikarya</taxon>
        <taxon>Ascomycota</taxon>
        <taxon>Pezizomycotina</taxon>
        <taxon>Eurotiomycetes</taxon>
        <taxon>Eurotiomycetidae</taxon>
        <taxon>Eurotiales</taxon>
        <taxon>Aspergillaceae</taxon>
        <taxon>Aspergillus</taxon>
        <taxon>Aspergillus subgen. Circumdati</taxon>
    </lineage>
</organism>
<feature type="transmembrane region" description="Helical" evidence="1">
    <location>
        <begin position="14"/>
        <end position="35"/>
    </location>
</feature>
<evidence type="ECO:0000313" key="3">
    <source>
        <dbReference type="Proteomes" id="UP000325579"/>
    </source>
</evidence>
<protein>
    <submittedName>
        <fullName evidence="2">Uncharacterized protein</fullName>
    </submittedName>
</protein>
<keyword evidence="1" id="KW-1133">Transmembrane helix</keyword>
<keyword evidence="1" id="KW-0812">Transmembrane</keyword>
<evidence type="ECO:0000313" key="2">
    <source>
        <dbReference type="EMBL" id="KAE8406864.1"/>
    </source>
</evidence>
<sequence length="167" mass="19762">MSSNCDDCTFNQYVLYWLVYYSWHWILFWIYVCWWEDSRIIHRSRLEPPPSPISWLERKGYLHTRKDARRLFIIHLILLALEPVEGYWILTGWYRAWLPAWTMVPDPYDIGGNFGRYIGLIALPVGLVMFSLVGVILMISTVTHLRELWSWEPADVQATENGGGKMH</sequence>
<feature type="transmembrane region" description="Helical" evidence="1">
    <location>
        <begin position="71"/>
        <end position="94"/>
    </location>
</feature>
<gene>
    <name evidence="2" type="ORF">BDV37DRAFT_242110</name>
</gene>
<dbReference type="RefSeq" id="XP_031944183.1">
    <property type="nucleotide sequence ID" value="XM_032081270.1"/>
</dbReference>
<feature type="transmembrane region" description="Helical" evidence="1">
    <location>
        <begin position="114"/>
        <end position="139"/>
    </location>
</feature>
<reference evidence="2 3" key="1">
    <citation type="submission" date="2019-04" db="EMBL/GenBank/DDBJ databases">
        <authorList>
            <consortium name="DOE Joint Genome Institute"/>
            <person name="Mondo S."/>
            <person name="Kjaerbolling I."/>
            <person name="Vesth T."/>
            <person name="Frisvad J.C."/>
            <person name="Nybo J.L."/>
            <person name="Theobald S."/>
            <person name="Kildgaard S."/>
            <person name="Isbrandt T."/>
            <person name="Kuo A."/>
            <person name="Sato A."/>
            <person name="Lyhne E.K."/>
            <person name="Kogle M.E."/>
            <person name="Wiebenga A."/>
            <person name="Kun R.S."/>
            <person name="Lubbers R.J."/>
            <person name="Makela M.R."/>
            <person name="Barry K."/>
            <person name="Chovatia M."/>
            <person name="Clum A."/>
            <person name="Daum C."/>
            <person name="Haridas S."/>
            <person name="He G."/>
            <person name="LaButti K."/>
            <person name="Lipzen A."/>
            <person name="Riley R."/>
            <person name="Salamov A."/>
            <person name="Simmons B.A."/>
            <person name="Magnuson J.K."/>
            <person name="Henrissat B."/>
            <person name="Mortensen U.H."/>
            <person name="Larsen T.O."/>
            <person name="Devries R.P."/>
            <person name="Grigoriev I.V."/>
            <person name="Machida M."/>
            <person name="Baker S.E."/>
            <person name="Andersen M.R."/>
            <person name="Cantor M.N."/>
            <person name="Hua S.X."/>
        </authorList>
    </citation>
    <scope>NUCLEOTIDE SEQUENCE [LARGE SCALE GENOMIC DNA]</scope>
    <source>
        <strain evidence="2 3">CBS 119388</strain>
    </source>
</reference>
<dbReference type="OrthoDB" id="4469246at2759"/>